<comment type="caution">
    <text evidence="6">The sequence shown here is derived from an EMBL/GenBank/DDBJ whole genome shotgun (WGS) entry which is preliminary data.</text>
</comment>
<dbReference type="Pfam" id="PF01510">
    <property type="entry name" value="Amidase_2"/>
    <property type="match status" value="1"/>
</dbReference>
<organism evidence="6 7">
    <name type="scientific">Herbihabitans rhizosphaerae</name>
    <dbReference type="NCBI Taxonomy" id="1872711"/>
    <lineage>
        <taxon>Bacteria</taxon>
        <taxon>Bacillati</taxon>
        <taxon>Actinomycetota</taxon>
        <taxon>Actinomycetes</taxon>
        <taxon>Pseudonocardiales</taxon>
        <taxon>Pseudonocardiaceae</taxon>
        <taxon>Herbihabitans</taxon>
    </lineage>
</organism>
<dbReference type="GO" id="GO:0008745">
    <property type="term" value="F:N-acetylmuramoyl-L-alanine amidase activity"/>
    <property type="evidence" value="ECO:0007669"/>
    <property type="project" value="UniProtKB-EC"/>
</dbReference>
<evidence type="ECO:0000256" key="2">
    <source>
        <dbReference type="ARBA" id="ARBA00011901"/>
    </source>
</evidence>
<dbReference type="EC" id="3.5.1.28" evidence="2"/>
<keyword evidence="7" id="KW-1185">Reference proteome</keyword>
<keyword evidence="3" id="KW-0378">Hydrolase</keyword>
<dbReference type="SUPFAM" id="SSF55846">
    <property type="entry name" value="N-acetylmuramoyl-L-alanine amidase-like"/>
    <property type="match status" value="1"/>
</dbReference>
<proteinExistence type="predicted"/>
<name>A0A4Q7KQN9_9PSEU</name>
<dbReference type="GO" id="GO:0071555">
    <property type="term" value="P:cell wall organization"/>
    <property type="evidence" value="ECO:0007669"/>
    <property type="project" value="UniProtKB-KW"/>
</dbReference>
<comment type="catalytic activity">
    <reaction evidence="1">
        <text>Hydrolyzes the link between N-acetylmuramoyl residues and L-amino acid residues in certain cell-wall glycopeptides.</text>
        <dbReference type="EC" id="3.5.1.28"/>
    </reaction>
</comment>
<gene>
    <name evidence="6" type="ORF">EV193_104374</name>
</gene>
<dbReference type="Proteomes" id="UP000294257">
    <property type="component" value="Unassembled WGS sequence"/>
</dbReference>
<dbReference type="EMBL" id="SGWQ01000004">
    <property type="protein sequence ID" value="RZS39158.1"/>
    <property type="molecule type" value="Genomic_DNA"/>
</dbReference>
<dbReference type="GO" id="GO:0009253">
    <property type="term" value="P:peptidoglycan catabolic process"/>
    <property type="evidence" value="ECO:0007669"/>
    <property type="project" value="InterPro"/>
</dbReference>
<keyword evidence="4" id="KW-0961">Cell wall biogenesis/degradation</keyword>
<evidence type="ECO:0000259" key="5">
    <source>
        <dbReference type="SMART" id="SM00644"/>
    </source>
</evidence>
<sequence>MAYRNTWLADVLRRAGLRVREVPGWQSRGHGELGDLRAVLLHHTAGPASGNYPSEGTVVNGRPGLDGPLAQLGLARDGTWVIVAAGQAWHAGNGAHPGIPTNAGNRHMLGVEAESTGRGDWTPAQLDAYPRGVAAILRHLRLGADRAIAHKEWAAPRGRKIDPAGWPGDMAGFRAAVAHHLRGAAPAPTPAPISDPYEECTMPVPAGTDDHVVVPAAGRPPFLYVFAAYGRSVQARLEFVGPTPSAVADPNAKRFTGPGQTITFHADRPGPVRIPDGTVGVVIRYTADHSFTAFVG</sequence>
<dbReference type="InterPro" id="IPR002502">
    <property type="entry name" value="Amidase_domain"/>
</dbReference>
<dbReference type="InterPro" id="IPR036505">
    <property type="entry name" value="Amidase/PGRP_sf"/>
</dbReference>
<accession>A0A4Q7KQN9</accession>
<dbReference type="PANTHER" id="PTHR30417:SF1">
    <property type="entry name" value="N-ACETYLMURAMOYL-L-ALANINE AMIDASE AMID"/>
    <property type="match status" value="1"/>
</dbReference>
<dbReference type="PANTHER" id="PTHR30417">
    <property type="entry name" value="N-ACETYLMURAMOYL-L-ALANINE AMIDASE AMID"/>
    <property type="match status" value="1"/>
</dbReference>
<evidence type="ECO:0000256" key="3">
    <source>
        <dbReference type="ARBA" id="ARBA00022801"/>
    </source>
</evidence>
<dbReference type="OrthoDB" id="5178799at2"/>
<evidence type="ECO:0000256" key="1">
    <source>
        <dbReference type="ARBA" id="ARBA00001561"/>
    </source>
</evidence>
<feature type="domain" description="N-acetylmuramoyl-L-alanine amidase" evidence="5">
    <location>
        <begin position="24"/>
        <end position="164"/>
    </location>
</feature>
<evidence type="ECO:0000313" key="6">
    <source>
        <dbReference type="EMBL" id="RZS39158.1"/>
    </source>
</evidence>
<dbReference type="AlphaFoldDB" id="A0A4Q7KQN9"/>
<evidence type="ECO:0000313" key="7">
    <source>
        <dbReference type="Proteomes" id="UP000294257"/>
    </source>
</evidence>
<dbReference type="InterPro" id="IPR051206">
    <property type="entry name" value="NAMLAA_amidase_2"/>
</dbReference>
<protein>
    <recommendedName>
        <fullName evidence="2">N-acetylmuramoyl-L-alanine amidase</fullName>
        <ecNumber evidence="2">3.5.1.28</ecNumber>
    </recommendedName>
</protein>
<dbReference type="GO" id="GO:0009254">
    <property type="term" value="P:peptidoglycan turnover"/>
    <property type="evidence" value="ECO:0007669"/>
    <property type="project" value="TreeGrafter"/>
</dbReference>
<reference evidence="6 7" key="1">
    <citation type="submission" date="2019-02" db="EMBL/GenBank/DDBJ databases">
        <title>Genomic Encyclopedia of Type Strains, Phase IV (KMG-IV): sequencing the most valuable type-strain genomes for metagenomic binning, comparative biology and taxonomic classification.</title>
        <authorList>
            <person name="Goeker M."/>
        </authorList>
    </citation>
    <scope>NUCLEOTIDE SEQUENCE [LARGE SCALE GENOMIC DNA]</scope>
    <source>
        <strain evidence="6 7">DSM 101727</strain>
    </source>
</reference>
<dbReference type="Gene3D" id="3.40.80.10">
    <property type="entry name" value="Peptidoglycan recognition protein-like"/>
    <property type="match status" value="1"/>
</dbReference>
<evidence type="ECO:0000256" key="4">
    <source>
        <dbReference type="ARBA" id="ARBA00023316"/>
    </source>
</evidence>
<dbReference type="SMART" id="SM00644">
    <property type="entry name" value="Ami_2"/>
    <property type="match status" value="1"/>
</dbReference>